<name>A0A1E4TV60_PACTA</name>
<evidence type="ECO:0000313" key="1">
    <source>
        <dbReference type="EMBL" id="ODV95631.1"/>
    </source>
</evidence>
<protein>
    <submittedName>
        <fullName evidence="1">Uncharacterized protein</fullName>
    </submittedName>
</protein>
<proteinExistence type="predicted"/>
<dbReference type="Proteomes" id="UP000094236">
    <property type="component" value="Unassembled WGS sequence"/>
</dbReference>
<dbReference type="AlphaFoldDB" id="A0A1E4TV60"/>
<reference evidence="2" key="1">
    <citation type="submission" date="2016-05" db="EMBL/GenBank/DDBJ databases">
        <title>Comparative genomics of biotechnologically important yeasts.</title>
        <authorList>
            <consortium name="DOE Joint Genome Institute"/>
            <person name="Riley R."/>
            <person name="Haridas S."/>
            <person name="Wolfe K.H."/>
            <person name="Lopes M.R."/>
            <person name="Hittinger C.T."/>
            <person name="Goker M."/>
            <person name="Salamov A."/>
            <person name="Wisecaver J."/>
            <person name="Long T.M."/>
            <person name="Aerts A.L."/>
            <person name="Barry K."/>
            <person name="Choi C."/>
            <person name="Clum A."/>
            <person name="Coughlan A.Y."/>
            <person name="Deshpande S."/>
            <person name="Douglass A.P."/>
            <person name="Hanson S.J."/>
            <person name="Klenk H.-P."/>
            <person name="Labutti K."/>
            <person name="Lapidus A."/>
            <person name="Lindquist E."/>
            <person name="Lipzen A."/>
            <person name="Meier-Kolthoff J.P."/>
            <person name="Ohm R.A."/>
            <person name="Otillar R.P."/>
            <person name="Pangilinan J."/>
            <person name="Peng Y."/>
            <person name="Rokas A."/>
            <person name="Rosa C.A."/>
            <person name="Scheuner C."/>
            <person name="Sibirny A.A."/>
            <person name="Slot J.C."/>
            <person name="Stielow J.B."/>
            <person name="Sun H."/>
            <person name="Kurtzman C.P."/>
            <person name="Blackwell M."/>
            <person name="Grigoriev I.V."/>
            <person name="Jeffries T.W."/>
        </authorList>
    </citation>
    <scope>NUCLEOTIDE SEQUENCE [LARGE SCALE GENOMIC DNA]</scope>
    <source>
        <strain evidence="2">NRRL Y-2460</strain>
    </source>
</reference>
<keyword evidence="2" id="KW-1185">Reference proteome</keyword>
<gene>
    <name evidence="1" type="ORF">PACTADRAFT_43167</name>
</gene>
<dbReference type="EMBL" id="KV454014">
    <property type="protein sequence ID" value="ODV95631.1"/>
    <property type="molecule type" value="Genomic_DNA"/>
</dbReference>
<sequence>AAIVIPQADGENKSQVPTGFSRRISSAYGIHLSGNFETIGPKFTNAVSFAFFKSSGKN</sequence>
<feature type="non-terminal residue" evidence="1">
    <location>
        <position position="1"/>
    </location>
</feature>
<accession>A0A1E4TV60</accession>
<organism evidence="1 2">
    <name type="scientific">Pachysolen tannophilus NRRL Y-2460</name>
    <dbReference type="NCBI Taxonomy" id="669874"/>
    <lineage>
        <taxon>Eukaryota</taxon>
        <taxon>Fungi</taxon>
        <taxon>Dikarya</taxon>
        <taxon>Ascomycota</taxon>
        <taxon>Saccharomycotina</taxon>
        <taxon>Pichiomycetes</taxon>
        <taxon>Pachysolenaceae</taxon>
        <taxon>Pachysolen</taxon>
    </lineage>
</organism>
<evidence type="ECO:0000313" key="2">
    <source>
        <dbReference type="Proteomes" id="UP000094236"/>
    </source>
</evidence>